<dbReference type="Proteomes" id="UP000271705">
    <property type="component" value="Unassembled WGS sequence"/>
</dbReference>
<evidence type="ECO:0008006" key="4">
    <source>
        <dbReference type="Google" id="ProtNLM"/>
    </source>
</evidence>
<protein>
    <recommendedName>
        <fullName evidence="4">Glycosyltransferase RgtA/B/C/D-like domain-containing protein</fullName>
    </recommendedName>
</protein>
<dbReference type="EMBL" id="RXLZ01000070">
    <property type="protein sequence ID" value="RTQ86195.1"/>
    <property type="molecule type" value="Genomic_DNA"/>
</dbReference>
<keyword evidence="1" id="KW-0812">Transmembrane</keyword>
<gene>
    <name evidence="2" type="ORF">EKL94_18785</name>
</gene>
<feature type="transmembrane region" description="Helical" evidence="1">
    <location>
        <begin position="316"/>
        <end position="339"/>
    </location>
</feature>
<keyword evidence="1" id="KW-1133">Transmembrane helix</keyword>
<feature type="transmembrane region" description="Helical" evidence="1">
    <location>
        <begin position="171"/>
        <end position="200"/>
    </location>
</feature>
<evidence type="ECO:0000313" key="2">
    <source>
        <dbReference type="EMBL" id="RTQ86195.1"/>
    </source>
</evidence>
<feature type="transmembrane region" description="Helical" evidence="1">
    <location>
        <begin position="220"/>
        <end position="237"/>
    </location>
</feature>
<sequence>MIDCGPLHARLRGLLPASAMGQLVLTCLVVAGLTVLARLPFVLSPGLSTDSYAYLQGWPTLDQLFSQGRFGQFLVFKLLGAFAIDPLAFATLLQGIGLAVFAFSTPLMFAAFADRRQRRLGATGLAALMVTLHPYSAEILTFSEASFTALLASAMGVAAIFIVARRPRFWWLAWIMLVAALSMYQLLINYAALMILLGVIQTYLRTGGALRDEWVAYRPLFYAILVLVGALAAYLCIHKSLVTTLGISEVGRAGFLPLDKLYLRAQEILSLGGFLWQRTLLVTYGSAAKGLFWGMVAAGWLLLLLRLLVRPRMGAVLPVIAMVLVPAAAIGVIAVGKVWWPAPRVLGGVVLACAMGIYWVGWFAQGRLGRDPACFSNLWRLGRAPYLEGRCLL</sequence>
<feature type="transmembrane region" description="Helical" evidence="1">
    <location>
        <begin position="87"/>
        <end position="113"/>
    </location>
</feature>
<dbReference type="AlphaFoldDB" id="A0A3S0ITJ9"/>
<reference evidence="2 3" key="1">
    <citation type="submission" date="2018-12" db="EMBL/GenBank/DDBJ databases">
        <authorList>
            <person name="Kartti S."/>
            <person name="Manni A."/>
            <person name="Chemao El Fihri M.W."/>
            <person name="Laamarti M."/>
            <person name="Temsamani L."/>
            <person name="El Jamali J.E."/>
            <person name="Ouadghiri M."/>
            <person name="Ibrahimi A."/>
            <person name="Filati-Maltouf A."/>
        </authorList>
    </citation>
    <scope>NUCLEOTIDE SEQUENCE [LARGE SCALE GENOMIC DNA]</scope>
    <source>
        <strain evidence="2 3">MDMC339</strain>
    </source>
</reference>
<dbReference type="Pfam" id="PF14264">
    <property type="entry name" value="Glucos_trans_II"/>
    <property type="match status" value="1"/>
</dbReference>
<feature type="transmembrane region" description="Helical" evidence="1">
    <location>
        <begin position="120"/>
        <end position="139"/>
    </location>
</feature>
<comment type="caution">
    <text evidence="2">The sequence shown here is derived from an EMBL/GenBank/DDBJ whole genome shotgun (WGS) entry which is preliminary data.</text>
</comment>
<evidence type="ECO:0000313" key="3">
    <source>
        <dbReference type="Proteomes" id="UP000271705"/>
    </source>
</evidence>
<evidence type="ECO:0000256" key="1">
    <source>
        <dbReference type="SAM" id="Phobius"/>
    </source>
</evidence>
<feature type="transmembrane region" description="Helical" evidence="1">
    <location>
        <begin position="291"/>
        <end position="309"/>
    </location>
</feature>
<name>A0A3S0ITJ9_STEMA</name>
<accession>A0A3S0ITJ9</accession>
<feature type="transmembrane region" description="Helical" evidence="1">
    <location>
        <begin position="20"/>
        <end position="41"/>
    </location>
</feature>
<feature type="transmembrane region" description="Helical" evidence="1">
    <location>
        <begin position="345"/>
        <end position="364"/>
    </location>
</feature>
<keyword evidence="1" id="KW-0472">Membrane</keyword>
<dbReference type="InterPro" id="IPR025686">
    <property type="entry name" value="Glucos_trans_II"/>
</dbReference>
<organism evidence="2 3">
    <name type="scientific">Stenotrophomonas maltophilia</name>
    <name type="common">Pseudomonas maltophilia</name>
    <name type="synonym">Xanthomonas maltophilia</name>
    <dbReference type="NCBI Taxonomy" id="40324"/>
    <lineage>
        <taxon>Bacteria</taxon>
        <taxon>Pseudomonadati</taxon>
        <taxon>Pseudomonadota</taxon>
        <taxon>Gammaproteobacteria</taxon>
        <taxon>Lysobacterales</taxon>
        <taxon>Lysobacteraceae</taxon>
        <taxon>Stenotrophomonas</taxon>
        <taxon>Stenotrophomonas maltophilia group</taxon>
    </lineage>
</organism>
<proteinExistence type="predicted"/>
<feature type="transmembrane region" description="Helical" evidence="1">
    <location>
        <begin position="145"/>
        <end position="164"/>
    </location>
</feature>